<dbReference type="InterPro" id="IPR032049">
    <property type="entry name" value="Msl2-CXC"/>
</dbReference>
<keyword evidence="7" id="KW-1185">Reference proteome</keyword>
<dbReference type="InterPro" id="IPR032043">
    <property type="entry name" value="Msl2_Znf-RING"/>
</dbReference>
<dbReference type="EMBL" id="BMAW01104664">
    <property type="protein sequence ID" value="GFT15726.1"/>
    <property type="molecule type" value="Genomic_DNA"/>
</dbReference>
<dbReference type="InterPro" id="IPR013083">
    <property type="entry name" value="Znf_RING/FYVE/PHD"/>
</dbReference>
<sequence length="322" mass="37735">MEIKEIFRLYTKTVRMALDLRFGVDVPWTTFYESFCQLRKALLCEVCSKLVIVPYQRYSEICVHFICRDCLGGRLASPCIWCVEDKKFEDNVQIRILLQCYKKMCIYILACDFYSNSEISDSPIIHENFMNFVTEGSNLDDDYSYTSSNNPISKELILEDLITAHEQGKRNSFHYNAFNNSLHVNRKEYPEGGKRTSLREVLGLDLPDNMRCRRVFKKRRRRSCRCGTGLPIGILPKEIPCRQEKCPCFAFRRSCFNCRCQGCKNPRKPFVPRKTFLPRKPFVPRLPKYRFDKYTLGLSALENVKKTTDLINDHASLNDEEK</sequence>
<reference evidence="6" key="1">
    <citation type="submission" date="2020-08" db="EMBL/GenBank/DDBJ databases">
        <title>Multicomponent nature underlies the extraordinary mechanical properties of spider dragline silk.</title>
        <authorList>
            <person name="Kono N."/>
            <person name="Nakamura H."/>
            <person name="Mori M."/>
            <person name="Yoshida Y."/>
            <person name="Ohtoshi R."/>
            <person name="Malay A.D."/>
            <person name="Moran D.A.P."/>
            <person name="Tomita M."/>
            <person name="Numata K."/>
            <person name="Arakawa K."/>
        </authorList>
    </citation>
    <scope>NUCLEOTIDE SEQUENCE</scope>
</reference>
<keyword evidence="1" id="KW-0479">Metal-binding</keyword>
<dbReference type="PROSITE" id="PS00518">
    <property type="entry name" value="ZF_RING_1"/>
    <property type="match status" value="1"/>
</dbReference>
<dbReference type="GO" id="GO:0072487">
    <property type="term" value="C:MSL complex"/>
    <property type="evidence" value="ECO:0007669"/>
    <property type="project" value="UniProtKB-UniRule"/>
</dbReference>
<dbReference type="Proteomes" id="UP000887013">
    <property type="component" value="Unassembled WGS sequence"/>
</dbReference>
<dbReference type="PROSITE" id="PS52051">
    <property type="entry name" value="CXC_MSL2"/>
    <property type="match status" value="1"/>
</dbReference>
<comment type="similarity">
    <text evidence="4">Belongs to the MSL2 family.</text>
</comment>
<evidence type="ECO:0000256" key="1">
    <source>
        <dbReference type="ARBA" id="ARBA00022723"/>
    </source>
</evidence>
<dbReference type="GO" id="GO:0008270">
    <property type="term" value="F:zinc ion binding"/>
    <property type="evidence" value="ECO:0007669"/>
    <property type="project" value="UniProtKB-KW"/>
</dbReference>
<keyword evidence="2" id="KW-0863">Zinc-finger</keyword>
<dbReference type="PANTHER" id="PTHR16048:SF3">
    <property type="entry name" value="E3 UBIQUITIN-PROTEIN LIGASE MSL2"/>
    <property type="match status" value="1"/>
</dbReference>
<dbReference type="SMART" id="SM01114">
    <property type="entry name" value="CXC"/>
    <property type="match status" value="1"/>
</dbReference>
<comment type="caution">
    <text evidence="6">The sequence shown here is derived from an EMBL/GenBank/DDBJ whole genome shotgun (WGS) entry which is preliminary data.</text>
</comment>
<keyword evidence="3" id="KW-0862">Zinc</keyword>
<organism evidence="6 7">
    <name type="scientific">Nephila pilipes</name>
    <name type="common">Giant wood spider</name>
    <name type="synonym">Nephila maculata</name>
    <dbReference type="NCBI Taxonomy" id="299642"/>
    <lineage>
        <taxon>Eukaryota</taxon>
        <taxon>Metazoa</taxon>
        <taxon>Ecdysozoa</taxon>
        <taxon>Arthropoda</taxon>
        <taxon>Chelicerata</taxon>
        <taxon>Arachnida</taxon>
        <taxon>Araneae</taxon>
        <taxon>Araneomorphae</taxon>
        <taxon>Entelegynae</taxon>
        <taxon>Araneoidea</taxon>
        <taxon>Nephilidae</taxon>
        <taxon>Nephila</taxon>
    </lineage>
</organism>
<dbReference type="InterPro" id="IPR017907">
    <property type="entry name" value="Znf_RING_CS"/>
</dbReference>
<dbReference type="GO" id="GO:0016567">
    <property type="term" value="P:protein ubiquitination"/>
    <property type="evidence" value="ECO:0007669"/>
    <property type="project" value="TreeGrafter"/>
</dbReference>
<keyword evidence="4" id="KW-0158">Chromosome</keyword>
<dbReference type="Gene3D" id="3.30.40.10">
    <property type="entry name" value="Zinc/RING finger domain, C3HC4 (zinc finger)"/>
    <property type="match status" value="1"/>
</dbReference>
<protein>
    <submittedName>
        <fullName evidence="6">Male-specific lethal 2-like protein</fullName>
    </submittedName>
</protein>
<evidence type="ECO:0000256" key="3">
    <source>
        <dbReference type="ARBA" id="ARBA00022833"/>
    </source>
</evidence>
<dbReference type="InterPro" id="IPR033467">
    <property type="entry name" value="Tesmin/TSO1-like_CXC"/>
</dbReference>
<dbReference type="Pfam" id="PF16685">
    <property type="entry name" value="zf-RING_10"/>
    <property type="match status" value="1"/>
</dbReference>
<name>A0A8X6TGZ3_NEPPI</name>
<evidence type="ECO:0000256" key="2">
    <source>
        <dbReference type="ARBA" id="ARBA00022771"/>
    </source>
</evidence>
<evidence type="ECO:0000256" key="4">
    <source>
        <dbReference type="PROSITE-ProRule" id="PRU01396"/>
    </source>
</evidence>
<dbReference type="InterPro" id="IPR037922">
    <property type="entry name" value="MSL2"/>
</dbReference>
<dbReference type="GO" id="GO:0061630">
    <property type="term" value="F:ubiquitin protein ligase activity"/>
    <property type="evidence" value="ECO:0007669"/>
    <property type="project" value="InterPro"/>
</dbReference>
<evidence type="ECO:0000313" key="7">
    <source>
        <dbReference type="Proteomes" id="UP000887013"/>
    </source>
</evidence>
<keyword evidence="4" id="KW-0539">Nucleus</keyword>
<feature type="domain" description="CXC MSL2-type" evidence="5">
    <location>
        <begin position="219"/>
        <end position="273"/>
    </location>
</feature>
<dbReference type="Pfam" id="PF16682">
    <property type="entry name" value="MSL2-CXC"/>
    <property type="match status" value="1"/>
</dbReference>
<gene>
    <name evidence="6" type="primary">X975_09603</name>
    <name evidence="6" type="ORF">NPIL_348821</name>
</gene>
<evidence type="ECO:0000313" key="6">
    <source>
        <dbReference type="EMBL" id="GFT15726.1"/>
    </source>
</evidence>
<proteinExistence type="inferred from homology"/>
<dbReference type="AlphaFoldDB" id="A0A8X6TGZ3"/>
<dbReference type="OrthoDB" id="10012174at2759"/>
<accession>A0A8X6TGZ3</accession>
<dbReference type="PANTHER" id="PTHR16048">
    <property type="entry name" value="MSL2-RELATED"/>
    <property type="match status" value="1"/>
</dbReference>
<evidence type="ECO:0000259" key="5">
    <source>
        <dbReference type="PROSITE" id="PS52051"/>
    </source>
</evidence>